<keyword evidence="1" id="KW-1133">Transmembrane helix</keyword>
<feature type="transmembrane region" description="Helical" evidence="1">
    <location>
        <begin position="62"/>
        <end position="82"/>
    </location>
</feature>
<proteinExistence type="predicted"/>
<dbReference type="Proteomes" id="UP001226434">
    <property type="component" value="Unassembled WGS sequence"/>
</dbReference>
<protein>
    <submittedName>
        <fullName evidence="2">DUF2809 domain-containing protein</fullName>
    </submittedName>
</protein>
<dbReference type="Pfam" id="PF10990">
    <property type="entry name" value="DUF2809"/>
    <property type="match status" value="1"/>
</dbReference>
<evidence type="ECO:0000256" key="1">
    <source>
        <dbReference type="SAM" id="Phobius"/>
    </source>
</evidence>
<accession>A0ABT6RAB2</accession>
<gene>
    <name evidence="2" type="ORF">QJ048_06975</name>
</gene>
<comment type="caution">
    <text evidence="2">The sequence shown here is derived from an EMBL/GenBank/DDBJ whole genome shotgun (WGS) entry which is preliminary data.</text>
</comment>
<dbReference type="InterPro" id="IPR021257">
    <property type="entry name" value="DUF2809"/>
</dbReference>
<keyword evidence="1" id="KW-0472">Membrane</keyword>
<evidence type="ECO:0000313" key="3">
    <source>
        <dbReference type="Proteomes" id="UP001226434"/>
    </source>
</evidence>
<dbReference type="EMBL" id="JASBRG010000004">
    <property type="protein sequence ID" value="MDI3319509.1"/>
    <property type="molecule type" value="Genomic_DNA"/>
</dbReference>
<feature type="transmembrane region" description="Helical" evidence="1">
    <location>
        <begin position="38"/>
        <end position="56"/>
    </location>
</feature>
<sequence length="102" mass="11734">MIGKLFKFNWIYFALTIALFATEVFIAKYVHDTIIRPYGGDFLVVILIYCFVKSFVDTPFLKTAIAVLLFSFLIETLQYLHFVDRIGLSNNKLARLVIGVSF</sequence>
<name>A0ABT6RAB2_9BACT</name>
<keyword evidence="3" id="KW-1185">Reference proteome</keyword>
<reference evidence="2 3" key="1">
    <citation type="submission" date="2023-05" db="EMBL/GenBank/DDBJ databases">
        <title>Genome sequence of Pinibacter sp. MAH-24.</title>
        <authorList>
            <person name="Huq M.A."/>
        </authorList>
    </citation>
    <scope>NUCLEOTIDE SEQUENCE [LARGE SCALE GENOMIC DNA]</scope>
    <source>
        <strain evidence="2 3">MAH-24</strain>
    </source>
</reference>
<feature type="transmembrane region" description="Helical" evidence="1">
    <location>
        <begin position="6"/>
        <end position="26"/>
    </location>
</feature>
<keyword evidence="1" id="KW-0812">Transmembrane</keyword>
<organism evidence="2 3">
    <name type="scientific">Pinibacter soli</name>
    <dbReference type="NCBI Taxonomy" id="3044211"/>
    <lineage>
        <taxon>Bacteria</taxon>
        <taxon>Pseudomonadati</taxon>
        <taxon>Bacteroidota</taxon>
        <taxon>Chitinophagia</taxon>
        <taxon>Chitinophagales</taxon>
        <taxon>Chitinophagaceae</taxon>
        <taxon>Pinibacter</taxon>
    </lineage>
</organism>
<dbReference type="RefSeq" id="WP_282333625.1">
    <property type="nucleotide sequence ID" value="NZ_JASBRG010000004.1"/>
</dbReference>
<evidence type="ECO:0000313" key="2">
    <source>
        <dbReference type="EMBL" id="MDI3319509.1"/>
    </source>
</evidence>